<feature type="transmembrane region" description="Helical" evidence="1">
    <location>
        <begin position="227"/>
        <end position="249"/>
    </location>
</feature>
<dbReference type="Proteomes" id="UP001315967">
    <property type="component" value="Chromosome"/>
</dbReference>
<feature type="transmembrane region" description="Helical" evidence="1">
    <location>
        <begin position="177"/>
        <end position="203"/>
    </location>
</feature>
<keyword evidence="3" id="KW-1185">Reference proteome</keyword>
<feature type="transmembrane region" description="Helical" evidence="1">
    <location>
        <begin position="295"/>
        <end position="315"/>
    </location>
</feature>
<feature type="transmembrane region" description="Helical" evidence="1">
    <location>
        <begin position="82"/>
        <end position="105"/>
    </location>
</feature>
<feature type="transmembrane region" description="Helical" evidence="1">
    <location>
        <begin position="48"/>
        <end position="70"/>
    </location>
</feature>
<dbReference type="InterPro" id="IPR009339">
    <property type="entry name" value="DUF998"/>
</dbReference>
<accession>A0ABY5P8J5</accession>
<reference evidence="2 3" key="1">
    <citation type="submission" date="2022-08" db="EMBL/GenBank/DDBJ databases">
        <title>Aerococcaceae sp. nov isolated from spoiled eye mask.</title>
        <authorList>
            <person name="Zhou G."/>
            <person name="Xie X.-B."/>
            <person name="Shi Q.-S."/>
            <person name="Wang Y.-S."/>
            <person name="Wen X."/>
            <person name="Peng H."/>
            <person name="Yang X.-J."/>
            <person name="Tao H.-B."/>
            <person name="Huang X.-M."/>
        </authorList>
    </citation>
    <scope>NUCLEOTIDE SEQUENCE [LARGE SCALE GENOMIC DNA]</scope>
    <source>
        <strain evidence="3">DM20194951</strain>
    </source>
</reference>
<name>A0ABY5P8J5_9LACT</name>
<feature type="transmembrane region" description="Helical" evidence="1">
    <location>
        <begin position="322"/>
        <end position="345"/>
    </location>
</feature>
<feature type="transmembrane region" description="Helical" evidence="1">
    <location>
        <begin position="261"/>
        <end position="283"/>
    </location>
</feature>
<proteinExistence type="predicted"/>
<keyword evidence="1" id="KW-1133">Transmembrane helix</keyword>
<keyword evidence="1" id="KW-0472">Membrane</keyword>
<gene>
    <name evidence="2" type="ORF">NRE15_05340</name>
</gene>
<dbReference type="Pfam" id="PF06197">
    <property type="entry name" value="DUF998"/>
    <property type="match status" value="1"/>
</dbReference>
<evidence type="ECO:0000313" key="2">
    <source>
        <dbReference type="EMBL" id="UUX35067.1"/>
    </source>
</evidence>
<keyword evidence="1" id="KW-0812">Transmembrane</keyword>
<evidence type="ECO:0000256" key="1">
    <source>
        <dbReference type="SAM" id="Phobius"/>
    </source>
</evidence>
<sequence>MEPKHELELNVYSEYPLDIAQKNKIQLEISGKTYILQADQTQPEEQRVALRLFLIPSIIVAIIFYAFFAIRGDRLIPLSGTVSVASMTILLGVISGLITFAVFFIKQKRRRQPNLEKIYWRNFPTIMISFAIIVAIILLFAFWVLGRLFVGLYLDIYLATLFAFIFIAVIQYSALNFVLILSFSLMIKLLISVILTGVVIAMITNGEAQWWQDNLSFLGTGDAANSWQFNLTLILAAFLLIALIDYLFVTLAEYFPKHKGLFILRILLTVMAISLGLVGYFPADGPGRMPEYHNQAAGMLVYMVIAMIVGIKWFVPNISREFLIISYAIGATLLVITLLYVNGIYMTLTGFEIICFLLALTWLMLLLQVLIGKTEPPVPVFQVKVHNHAP</sequence>
<evidence type="ECO:0000313" key="3">
    <source>
        <dbReference type="Proteomes" id="UP001315967"/>
    </source>
</evidence>
<protein>
    <submittedName>
        <fullName evidence="2">DUF998 domain-containing protein</fullName>
    </submittedName>
</protein>
<organism evidence="2 3">
    <name type="scientific">Fundicoccus culcitae</name>
    <dbReference type="NCBI Taxonomy" id="2969821"/>
    <lineage>
        <taxon>Bacteria</taxon>
        <taxon>Bacillati</taxon>
        <taxon>Bacillota</taxon>
        <taxon>Bacilli</taxon>
        <taxon>Lactobacillales</taxon>
        <taxon>Aerococcaceae</taxon>
        <taxon>Fundicoccus</taxon>
    </lineage>
</organism>
<feature type="transmembrane region" description="Helical" evidence="1">
    <location>
        <begin position="126"/>
        <end position="145"/>
    </location>
</feature>
<dbReference type="EMBL" id="CP102453">
    <property type="protein sequence ID" value="UUX35067.1"/>
    <property type="molecule type" value="Genomic_DNA"/>
</dbReference>
<feature type="transmembrane region" description="Helical" evidence="1">
    <location>
        <begin position="351"/>
        <end position="371"/>
    </location>
</feature>
<dbReference type="RefSeq" id="WP_313794560.1">
    <property type="nucleotide sequence ID" value="NZ_CP102453.1"/>
</dbReference>